<reference evidence="4 5" key="2">
    <citation type="submission" date="2023-10" db="EMBL/GenBank/DDBJ databases">
        <authorList>
            <person name="Han X.F."/>
        </authorList>
    </citation>
    <scope>NUCLEOTIDE SEQUENCE [LARGE SCALE GENOMIC DNA]</scope>
    <source>
        <strain evidence="4 5">KCTC 39840</strain>
    </source>
</reference>
<dbReference type="PROSITE" id="PS51332">
    <property type="entry name" value="B12_BINDING"/>
    <property type="match status" value="1"/>
</dbReference>
<dbReference type="InterPro" id="IPR036724">
    <property type="entry name" value="Cobalamin-bd_sf"/>
</dbReference>
<comment type="caution">
    <text evidence="4">The sequence shown here is derived from an EMBL/GenBank/DDBJ whole genome shotgun (WGS) entry which is preliminary data.</text>
</comment>
<evidence type="ECO:0000259" key="3">
    <source>
        <dbReference type="PROSITE" id="PS51332"/>
    </source>
</evidence>
<evidence type="ECO:0000313" key="5">
    <source>
        <dbReference type="Proteomes" id="UP001284601"/>
    </source>
</evidence>
<dbReference type="InterPro" id="IPR036594">
    <property type="entry name" value="Meth_synthase_dom"/>
</dbReference>
<dbReference type="Gene3D" id="1.10.1240.10">
    <property type="entry name" value="Methionine synthase domain"/>
    <property type="match status" value="1"/>
</dbReference>
<dbReference type="InterPro" id="IPR047057">
    <property type="entry name" value="MerR_fam"/>
</dbReference>
<dbReference type="PANTHER" id="PTHR30204">
    <property type="entry name" value="REDOX-CYCLING DRUG-SENSING TRANSCRIPTIONAL ACTIVATOR SOXR"/>
    <property type="match status" value="1"/>
</dbReference>
<feature type="domain" description="B12-binding" evidence="3">
    <location>
        <begin position="180"/>
        <end position="295"/>
    </location>
</feature>
<proteinExistence type="predicted"/>
<dbReference type="PROSITE" id="PS00552">
    <property type="entry name" value="HTH_MERR_1"/>
    <property type="match status" value="1"/>
</dbReference>
<dbReference type="SUPFAM" id="SSF52242">
    <property type="entry name" value="Cobalamin (vitamin B12)-binding domain"/>
    <property type="match status" value="1"/>
</dbReference>
<name>A0ABU4HX16_9ACTN</name>
<reference evidence="5" key="1">
    <citation type="submission" date="2023-07" db="EMBL/GenBank/DDBJ databases">
        <title>Conexibacter stalactiti sp. nov., isolated from stalactites in a lava cave and emended description of the genus Conexibacter.</title>
        <authorList>
            <person name="Lee S.D."/>
        </authorList>
    </citation>
    <scope>NUCLEOTIDE SEQUENCE [LARGE SCALE GENOMIC DNA]</scope>
    <source>
        <strain evidence="5">KCTC 39840</strain>
    </source>
</reference>
<protein>
    <submittedName>
        <fullName evidence="4">MerR family transcriptional regulator</fullName>
    </submittedName>
</protein>
<keyword evidence="5" id="KW-1185">Reference proteome</keyword>
<evidence type="ECO:0000256" key="1">
    <source>
        <dbReference type="ARBA" id="ARBA00023125"/>
    </source>
</evidence>
<dbReference type="PANTHER" id="PTHR30204:SF97">
    <property type="entry name" value="MERR FAMILY REGULATORY PROTEIN"/>
    <property type="match status" value="1"/>
</dbReference>
<dbReference type="Pfam" id="PF13411">
    <property type="entry name" value="MerR_1"/>
    <property type="match status" value="1"/>
</dbReference>
<dbReference type="RefSeq" id="WP_318600228.1">
    <property type="nucleotide sequence ID" value="NZ_JAWSTH010000102.1"/>
</dbReference>
<evidence type="ECO:0000259" key="2">
    <source>
        <dbReference type="PROSITE" id="PS50937"/>
    </source>
</evidence>
<sequence length="295" mass="31409">MSDQDPAAWMTIGELARRTGVSTDLLRAWERRYGLLAPRRTTTNRRLYSGSDALRVSLMQRYLAAGVPAAAAAERVCATTITVDVGAGPAIAPHEVAAAHAELRTALDAFEETAAQRVLERLFAAHSRLAVVRDVLLPYLRELGDRWEAGSIDVAQEHFASTFAEARFMAMARGWDRGPGPRALLACPAGERHTFGLTAFGIALHARGWRIVYLGADTPAAMVAAAADTVPPDLVVLAAVSPARFDDERAALRTLATRWSCRFAGAGASDATSARLGGRHLAEDPITAATIVAAG</sequence>
<dbReference type="Gene3D" id="1.10.1660.10">
    <property type="match status" value="1"/>
</dbReference>
<gene>
    <name evidence="4" type="ORF">R7226_25650</name>
</gene>
<dbReference type="PROSITE" id="PS50937">
    <property type="entry name" value="HTH_MERR_2"/>
    <property type="match status" value="1"/>
</dbReference>
<dbReference type="InterPro" id="IPR009061">
    <property type="entry name" value="DNA-bd_dom_put_sf"/>
</dbReference>
<dbReference type="InterPro" id="IPR006158">
    <property type="entry name" value="Cobalamin-bd"/>
</dbReference>
<feature type="domain" description="HTH merR-type" evidence="2">
    <location>
        <begin position="9"/>
        <end position="78"/>
    </location>
</feature>
<dbReference type="Gene3D" id="3.40.50.280">
    <property type="entry name" value="Cobalamin-binding domain"/>
    <property type="match status" value="1"/>
</dbReference>
<keyword evidence="1" id="KW-0238">DNA-binding</keyword>
<evidence type="ECO:0000313" key="4">
    <source>
        <dbReference type="EMBL" id="MDW5597763.1"/>
    </source>
</evidence>
<dbReference type="Proteomes" id="UP001284601">
    <property type="component" value="Unassembled WGS sequence"/>
</dbReference>
<dbReference type="Pfam" id="PF02607">
    <property type="entry name" value="B12-binding_2"/>
    <property type="match status" value="1"/>
</dbReference>
<dbReference type="InterPro" id="IPR000551">
    <property type="entry name" value="MerR-type_HTH_dom"/>
</dbReference>
<organism evidence="4 5">
    <name type="scientific">Conexibacter stalactiti</name>
    <dbReference type="NCBI Taxonomy" id="1940611"/>
    <lineage>
        <taxon>Bacteria</taxon>
        <taxon>Bacillati</taxon>
        <taxon>Actinomycetota</taxon>
        <taxon>Thermoleophilia</taxon>
        <taxon>Solirubrobacterales</taxon>
        <taxon>Conexibacteraceae</taxon>
        <taxon>Conexibacter</taxon>
    </lineage>
</organism>
<dbReference type="SMART" id="SM00422">
    <property type="entry name" value="HTH_MERR"/>
    <property type="match status" value="1"/>
</dbReference>
<accession>A0ABU4HX16</accession>
<dbReference type="SUPFAM" id="SSF46955">
    <property type="entry name" value="Putative DNA-binding domain"/>
    <property type="match status" value="1"/>
</dbReference>
<dbReference type="EMBL" id="JAWSTH010000102">
    <property type="protein sequence ID" value="MDW5597763.1"/>
    <property type="molecule type" value="Genomic_DNA"/>
</dbReference>
<dbReference type="InterPro" id="IPR003759">
    <property type="entry name" value="Cbl-bd_cap"/>
</dbReference>